<evidence type="ECO:0000256" key="5">
    <source>
        <dbReference type="ARBA" id="ARBA00022960"/>
    </source>
</evidence>
<dbReference type="GO" id="GO:0071555">
    <property type="term" value="P:cell wall organization"/>
    <property type="evidence" value="ECO:0007669"/>
    <property type="project" value="UniProtKB-KW"/>
</dbReference>
<dbReference type="GO" id="GO:0009252">
    <property type="term" value="P:peptidoglycan biosynthetic process"/>
    <property type="evidence" value="ECO:0007669"/>
    <property type="project" value="UniProtKB-KW"/>
</dbReference>
<dbReference type="InterPro" id="IPR004276">
    <property type="entry name" value="GlycoTrans_28_N"/>
</dbReference>
<evidence type="ECO:0000256" key="6">
    <source>
        <dbReference type="ARBA" id="ARBA00022984"/>
    </source>
</evidence>
<evidence type="ECO:0000256" key="1">
    <source>
        <dbReference type="ARBA" id="ARBA00022475"/>
    </source>
</evidence>
<evidence type="ECO:0000259" key="11">
    <source>
        <dbReference type="Pfam" id="PF04101"/>
    </source>
</evidence>
<dbReference type="PANTHER" id="PTHR21015">
    <property type="entry name" value="UDP-N-ACETYLGLUCOSAMINE--N-ACETYLMURAMYL-(PENTAPEPTIDE) PYROPHOSPHORYL-UNDECAPRENOL N-ACETYLGLUCOSAMINE TRANSFERASE 1"/>
    <property type="match status" value="1"/>
</dbReference>
<evidence type="ECO:0000256" key="3">
    <source>
        <dbReference type="ARBA" id="ARBA00022676"/>
    </source>
</evidence>
<dbReference type="AlphaFoldDB" id="A0A3B1B9Z1"/>
<dbReference type="InterPro" id="IPR006009">
    <property type="entry name" value="GlcNAc_MurG"/>
</dbReference>
<evidence type="ECO:0000256" key="2">
    <source>
        <dbReference type="ARBA" id="ARBA00022618"/>
    </source>
</evidence>
<keyword evidence="7" id="KW-0472">Membrane</keyword>
<dbReference type="GO" id="GO:0051301">
    <property type="term" value="P:cell division"/>
    <property type="evidence" value="ECO:0007669"/>
    <property type="project" value="UniProtKB-KW"/>
</dbReference>
<keyword evidence="9" id="KW-0961">Cell wall biogenesis/degradation</keyword>
<dbReference type="Pfam" id="PF04101">
    <property type="entry name" value="Glyco_tran_28_C"/>
    <property type="match status" value="1"/>
</dbReference>
<dbReference type="Gene3D" id="3.40.50.2000">
    <property type="entry name" value="Glycogen Phosphorylase B"/>
    <property type="match status" value="2"/>
</dbReference>
<dbReference type="CDD" id="cd03785">
    <property type="entry name" value="GT28_MurG"/>
    <property type="match status" value="1"/>
</dbReference>
<reference evidence="12" key="1">
    <citation type="submission" date="2018-06" db="EMBL/GenBank/DDBJ databases">
        <authorList>
            <person name="Zhirakovskaya E."/>
        </authorList>
    </citation>
    <scope>NUCLEOTIDE SEQUENCE</scope>
</reference>
<dbReference type="HAMAP" id="MF_00033">
    <property type="entry name" value="MurG"/>
    <property type="match status" value="1"/>
</dbReference>
<keyword evidence="8" id="KW-0131">Cell cycle</keyword>
<dbReference type="InterPro" id="IPR007235">
    <property type="entry name" value="Glyco_trans_28_C"/>
</dbReference>
<keyword evidence="3 12" id="KW-0328">Glycosyltransferase</keyword>
<proteinExistence type="inferred from homology"/>
<dbReference type="EC" id="2.4.1.227" evidence="12"/>
<keyword evidence="4 12" id="KW-0808">Transferase</keyword>
<dbReference type="NCBIfam" id="TIGR01133">
    <property type="entry name" value="murG"/>
    <property type="match status" value="1"/>
</dbReference>
<dbReference type="PANTHER" id="PTHR21015:SF22">
    <property type="entry name" value="GLYCOSYLTRANSFERASE"/>
    <property type="match status" value="1"/>
</dbReference>
<sequence length="358" mass="37719">MGACVMIMAGGTGGHVFPALAVAEELRGRGMDVFWLGTRNSFEARTVPEYGIPMEWVDVQGLRGTGVSRWLAAPFKLGLAMFQSLVVLRRQRPAVVLGMGGFVAGPGGVMARLLGIPLVIHEQNAVPGMTNQWLARIANRVLEAFPGSFAPGCKAEETGNPVRTEITALPAPVERMAGNKGPLRLLIVGGSLGAQALNETVPEALAIIAQNRRPLVRHQAGLGKDEATLAAYKTNGVEANVQPFIADMAEAYGWADLVICRSGALTVSELAAAGVGSVLVPFPYAVDDHQTCNAAFLCSAEAARLMPQTELTGESLAACLSELLNDREQLQAMAGKARALAQPEAAKRVADVCLEEIA</sequence>
<organism evidence="12">
    <name type="scientific">hydrothermal vent metagenome</name>
    <dbReference type="NCBI Taxonomy" id="652676"/>
    <lineage>
        <taxon>unclassified sequences</taxon>
        <taxon>metagenomes</taxon>
        <taxon>ecological metagenomes</taxon>
    </lineage>
</organism>
<protein>
    <submittedName>
        <fullName evidence="12">UDP-N-acetylglucosamine--N-acetylmuramyl-(Pentapeptide) pyrophosphoryl-undecaprenol N-acetylglucosamine transferase</fullName>
        <ecNumber evidence="12">2.4.1.227</ecNumber>
    </submittedName>
</protein>
<keyword evidence="5" id="KW-0133">Cell shape</keyword>
<evidence type="ECO:0000256" key="4">
    <source>
        <dbReference type="ARBA" id="ARBA00022679"/>
    </source>
</evidence>
<dbReference type="EMBL" id="UOFX01000041">
    <property type="protein sequence ID" value="VAX08773.1"/>
    <property type="molecule type" value="Genomic_DNA"/>
</dbReference>
<keyword evidence="1" id="KW-1003">Cell membrane</keyword>
<keyword evidence="2" id="KW-0132">Cell division</keyword>
<evidence type="ECO:0000256" key="7">
    <source>
        <dbReference type="ARBA" id="ARBA00023136"/>
    </source>
</evidence>
<gene>
    <name evidence="12" type="ORF">MNBD_GAMMA26-1057</name>
</gene>
<evidence type="ECO:0000313" key="12">
    <source>
        <dbReference type="EMBL" id="VAX08773.1"/>
    </source>
</evidence>
<dbReference type="GO" id="GO:0008360">
    <property type="term" value="P:regulation of cell shape"/>
    <property type="evidence" value="ECO:0007669"/>
    <property type="project" value="UniProtKB-KW"/>
</dbReference>
<feature type="domain" description="Glycosyltransferase family 28 N-terminal" evidence="10">
    <location>
        <begin position="5"/>
        <end position="142"/>
    </location>
</feature>
<name>A0A3B1B9Z1_9ZZZZ</name>
<dbReference type="GO" id="GO:0050511">
    <property type="term" value="F:undecaprenyldiphospho-muramoylpentapeptide beta-N-acetylglucosaminyltransferase activity"/>
    <property type="evidence" value="ECO:0007669"/>
    <property type="project" value="InterPro"/>
</dbReference>
<dbReference type="SUPFAM" id="SSF53756">
    <property type="entry name" value="UDP-Glycosyltransferase/glycogen phosphorylase"/>
    <property type="match status" value="1"/>
</dbReference>
<keyword evidence="6" id="KW-0573">Peptidoglycan synthesis</keyword>
<evidence type="ECO:0000256" key="9">
    <source>
        <dbReference type="ARBA" id="ARBA00023316"/>
    </source>
</evidence>
<dbReference type="GO" id="GO:0005975">
    <property type="term" value="P:carbohydrate metabolic process"/>
    <property type="evidence" value="ECO:0007669"/>
    <property type="project" value="InterPro"/>
</dbReference>
<evidence type="ECO:0000259" key="10">
    <source>
        <dbReference type="Pfam" id="PF03033"/>
    </source>
</evidence>
<feature type="domain" description="Glycosyl transferase family 28 C-terminal" evidence="11">
    <location>
        <begin position="185"/>
        <end position="348"/>
    </location>
</feature>
<dbReference type="Pfam" id="PF03033">
    <property type="entry name" value="Glyco_transf_28"/>
    <property type="match status" value="1"/>
</dbReference>
<evidence type="ECO:0000256" key="8">
    <source>
        <dbReference type="ARBA" id="ARBA00023306"/>
    </source>
</evidence>
<accession>A0A3B1B9Z1</accession>